<dbReference type="UniPathway" id="UPA00232"/>
<evidence type="ECO:0000313" key="12">
    <source>
        <dbReference type="Proteomes" id="UP000612055"/>
    </source>
</evidence>
<dbReference type="OrthoDB" id="619536at2759"/>
<evidence type="ECO:0000256" key="8">
    <source>
        <dbReference type="RuleBase" id="RU366063"/>
    </source>
</evidence>
<dbReference type="NCBIfam" id="TIGR02396">
    <property type="entry name" value="diverge_rpsU"/>
    <property type="match status" value="1"/>
</dbReference>
<reference evidence="11" key="1">
    <citation type="journal article" date="2020" name="bioRxiv">
        <title>Comparative genomics of Chlamydomonas.</title>
        <authorList>
            <person name="Craig R.J."/>
            <person name="Hasan A.R."/>
            <person name="Ness R.W."/>
            <person name="Keightley P.D."/>
        </authorList>
    </citation>
    <scope>NUCLEOTIDE SEQUENCE</scope>
    <source>
        <strain evidence="11">CCAP 11/70</strain>
    </source>
</reference>
<feature type="domain" description="COQ9 C-terminal" evidence="10">
    <location>
        <begin position="102"/>
        <end position="167"/>
    </location>
</feature>
<dbReference type="AlphaFoldDB" id="A0A835YPB2"/>
<evidence type="ECO:0000256" key="6">
    <source>
        <dbReference type="ARBA" id="ARBA00023121"/>
    </source>
</evidence>
<comment type="function">
    <text evidence="8">Membrane-associated protein that warps the membrane surface to access and bind aromatic isoprenes with high specificity, including ubiquinone (CoQ) isoprene intermediates and presents them directly to Coq7, therefore facilitating the Coq7-mediated hydroxylase step. Participates in the biosynthesis of coenzyme Q, also named ubiquinone, an essential lipid-soluble electron transporter for aerobic cellular respiration.</text>
</comment>
<keyword evidence="6 8" id="KW-0446">Lipid-binding</keyword>
<evidence type="ECO:0000256" key="5">
    <source>
        <dbReference type="ARBA" id="ARBA00022946"/>
    </source>
</evidence>
<dbReference type="FunFam" id="1.10.357.10:FF:000004">
    <property type="entry name" value="Ubiquinone biosynthesis protein COQ9, mitochondrial"/>
    <property type="match status" value="1"/>
</dbReference>
<comment type="caution">
    <text evidence="11">The sequence shown here is derived from an EMBL/GenBank/DDBJ whole genome shotgun (WGS) entry which is preliminary data.</text>
</comment>
<dbReference type="GO" id="GO:0008289">
    <property type="term" value="F:lipid binding"/>
    <property type="evidence" value="ECO:0007669"/>
    <property type="project" value="UniProtKB-UniRule"/>
</dbReference>
<dbReference type="PANTHER" id="PTHR21427">
    <property type="entry name" value="UBIQUINONE BIOSYNTHESIS PROTEIN COQ9, MITOCHONDRIAL"/>
    <property type="match status" value="1"/>
</dbReference>
<keyword evidence="7 8" id="KW-0496">Mitochondrion</keyword>
<feature type="compositionally biased region" description="Low complexity" evidence="9">
    <location>
        <begin position="212"/>
        <end position="247"/>
    </location>
</feature>
<comment type="pathway">
    <text evidence="2 8">Cofactor biosynthesis; ubiquinone biosynthesis.</text>
</comment>
<comment type="similarity">
    <text evidence="3 8">Belongs to the COQ9 family.</text>
</comment>
<dbReference type="GO" id="GO:0006744">
    <property type="term" value="P:ubiquinone biosynthetic process"/>
    <property type="evidence" value="ECO:0007669"/>
    <property type="project" value="UniProtKB-UniRule"/>
</dbReference>
<evidence type="ECO:0000313" key="11">
    <source>
        <dbReference type="EMBL" id="KAG2502100.1"/>
    </source>
</evidence>
<evidence type="ECO:0000256" key="3">
    <source>
        <dbReference type="ARBA" id="ARBA00010766"/>
    </source>
</evidence>
<organism evidence="11 12">
    <name type="scientific">Edaphochlamys debaryana</name>
    <dbReference type="NCBI Taxonomy" id="47281"/>
    <lineage>
        <taxon>Eukaryota</taxon>
        <taxon>Viridiplantae</taxon>
        <taxon>Chlorophyta</taxon>
        <taxon>core chlorophytes</taxon>
        <taxon>Chlorophyceae</taxon>
        <taxon>CS clade</taxon>
        <taxon>Chlamydomonadales</taxon>
        <taxon>Chlamydomonadales incertae sedis</taxon>
        <taxon>Edaphochlamys</taxon>
    </lineage>
</organism>
<feature type="region of interest" description="Disordered" evidence="9">
    <location>
        <begin position="193"/>
        <end position="260"/>
    </location>
</feature>
<dbReference type="Proteomes" id="UP000612055">
    <property type="component" value="Unassembled WGS sequence"/>
</dbReference>
<evidence type="ECO:0000256" key="4">
    <source>
        <dbReference type="ARBA" id="ARBA00022688"/>
    </source>
</evidence>
<dbReference type="PANTHER" id="PTHR21427:SF19">
    <property type="entry name" value="UBIQUINONE BIOSYNTHESIS PROTEIN COQ9, MITOCHONDRIAL"/>
    <property type="match status" value="1"/>
</dbReference>
<protein>
    <recommendedName>
        <fullName evidence="8">Ubiquinone biosynthesis protein</fullName>
    </recommendedName>
</protein>
<sequence length="260" mass="26649">MLHVPSRGWSASALVDAARDLGLSPATSGLLPRGEGDLVEHFMVACNTRCVEELLARKEELMALPLEERVAVALQLRLEMLAPLIDTWPQALAVASRPSNAAHSLRLLYGLVDDVWAALGDDSTDASWYSKRALLAGAYTATSLYMLTDYSPGFRDTWDALRRRVAEGLALDASIARAVRSASSMASAAADDAAHASTSASGTAPPPPPGPAAAEAAAEADAAAAQAAAAEQGATPMGQDAGAAGAGKTDGDVGRATGQV</sequence>
<keyword evidence="5" id="KW-0809">Transit peptide</keyword>
<dbReference type="Gene3D" id="1.10.357.10">
    <property type="entry name" value="Tetracycline Repressor, domain 2"/>
    <property type="match status" value="1"/>
</dbReference>
<evidence type="ECO:0000256" key="2">
    <source>
        <dbReference type="ARBA" id="ARBA00004749"/>
    </source>
</evidence>
<evidence type="ECO:0000259" key="10">
    <source>
        <dbReference type="Pfam" id="PF08511"/>
    </source>
</evidence>
<keyword evidence="12" id="KW-1185">Reference proteome</keyword>
<keyword evidence="4 8" id="KW-0831">Ubiquinone biosynthesis</keyword>
<name>A0A835YPB2_9CHLO</name>
<proteinExistence type="inferred from homology"/>
<accession>A0A835YPB2</accession>
<gene>
    <name evidence="11" type="ORF">HYH03_000592</name>
</gene>
<dbReference type="EMBL" id="JAEHOE010000001">
    <property type="protein sequence ID" value="KAG2502100.1"/>
    <property type="molecule type" value="Genomic_DNA"/>
</dbReference>
<dbReference type="InterPro" id="IPR012762">
    <property type="entry name" value="Ubiq_biosynth_COQ9"/>
</dbReference>
<evidence type="ECO:0000256" key="1">
    <source>
        <dbReference type="ARBA" id="ARBA00004173"/>
    </source>
</evidence>
<dbReference type="GO" id="GO:0005743">
    <property type="term" value="C:mitochondrial inner membrane"/>
    <property type="evidence" value="ECO:0007669"/>
    <property type="project" value="TreeGrafter"/>
</dbReference>
<feature type="compositionally biased region" description="Low complexity" evidence="9">
    <location>
        <begin position="193"/>
        <end position="203"/>
    </location>
</feature>
<dbReference type="InterPro" id="IPR013718">
    <property type="entry name" value="COQ9_C"/>
</dbReference>
<evidence type="ECO:0000256" key="9">
    <source>
        <dbReference type="SAM" id="MobiDB-lite"/>
    </source>
</evidence>
<evidence type="ECO:0000256" key="7">
    <source>
        <dbReference type="ARBA" id="ARBA00023128"/>
    </source>
</evidence>
<dbReference type="Pfam" id="PF08511">
    <property type="entry name" value="COQ9"/>
    <property type="match status" value="1"/>
</dbReference>
<comment type="subcellular location">
    <subcellularLocation>
        <location evidence="1 8">Mitochondrion</location>
    </subcellularLocation>
</comment>